<protein>
    <submittedName>
        <fullName evidence="1">Uncharacterized protein</fullName>
    </submittedName>
</protein>
<keyword evidence="2" id="KW-1185">Reference proteome</keyword>
<accession>A0ABP8V6R8</accession>
<organism evidence="1 2">
    <name type="scientific">Kistimonas scapharcae</name>
    <dbReference type="NCBI Taxonomy" id="1036133"/>
    <lineage>
        <taxon>Bacteria</taxon>
        <taxon>Pseudomonadati</taxon>
        <taxon>Pseudomonadota</taxon>
        <taxon>Gammaproteobacteria</taxon>
        <taxon>Oceanospirillales</taxon>
        <taxon>Endozoicomonadaceae</taxon>
        <taxon>Kistimonas</taxon>
    </lineage>
</organism>
<proteinExistence type="predicted"/>
<dbReference type="Proteomes" id="UP001500604">
    <property type="component" value="Unassembled WGS sequence"/>
</dbReference>
<dbReference type="RefSeq" id="WP_345196985.1">
    <property type="nucleotide sequence ID" value="NZ_BAABFL010000418.1"/>
</dbReference>
<evidence type="ECO:0000313" key="2">
    <source>
        <dbReference type="Proteomes" id="UP001500604"/>
    </source>
</evidence>
<name>A0ABP8V6R8_9GAMM</name>
<dbReference type="SUPFAM" id="SSF47226">
    <property type="entry name" value="Histidine-containing phosphotransfer domain, HPT domain"/>
    <property type="match status" value="1"/>
</dbReference>
<evidence type="ECO:0000313" key="1">
    <source>
        <dbReference type="EMBL" id="GAA4650750.1"/>
    </source>
</evidence>
<gene>
    <name evidence="1" type="ORF">GCM10023116_30330</name>
</gene>
<dbReference type="InterPro" id="IPR036641">
    <property type="entry name" value="HPT_dom_sf"/>
</dbReference>
<dbReference type="EMBL" id="BAABFL010000418">
    <property type="protein sequence ID" value="GAA4650750.1"/>
    <property type="molecule type" value="Genomic_DNA"/>
</dbReference>
<comment type="caution">
    <text evidence="1">The sequence shown here is derived from an EMBL/GenBank/DDBJ whole genome shotgun (WGS) entry which is preliminary data.</text>
</comment>
<sequence>MDDYESALNEIRQLFKEELKGTLPFLSECASAMSDGSLDNYHFEKLKEVTLNLTGSGKSYGYSCISDVAHVLLTLLKNDEVSQDSGHKLHCSEQAKLGSLTTALIIVMEKIISGDIEVEQEATQNVVFTHDTTEAPPHLTVMSDNDASADEEEDNDDLAGIMPSYIHMGHGVWLKVDI</sequence>
<reference evidence="2" key="1">
    <citation type="journal article" date="2019" name="Int. J. Syst. Evol. Microbiol.">
        <title>The Global Catalogue of Microorganisms (GCM) 10K type strain sequencing project: providing services to taxonomists for standard genome sequencing and annotation.</title>
        <authorList>
            <consortium name="The Broad Institute Genomics Platform"/>
            <consortium name="The Broad Institute Genome Sequencing Center for Infectious Disease"/>
            <person name="Wu L."/>
            <person name="Ma J."/>
        </authorList>
    </citation>
    <scope>NUCLEOTIDE SEQUENCE [LARGE SCALE GENOMIC DNA]</scope>
    <source>
        <strain evidence="2">JCM 17805</strain>
    </source>
</reference>